<protein>
    <submittedName>
        <fullName evidence="1">Uncharacterized protein</fullName>
    </submittedName>
</protein>
<accession>A0A4S8PPZ0</accession>
<name>A0A4S8PPZ0_9HYPH</name>
<gene>
    <name evidence="1" type="ORF">FAA86_23015</name>
</gene>
<evidence type="ECO:0000313" key="2">
    <source>
        <dbReference type="Proteomes" id="UP000307378"/>
    </source>
</evidence>
<proteinExistence type="predicted"/>
<dbReference type="Proteomes" id="UP000307378">
    <property type="component" value="Unassembled WGS sequence"/>
</dbReference>
<dbReference type="AlphaFoldDB" id="A0A4S8PPZ0"/>
<sequence length="61" mass="6949">MTTENDHLFEAVTSLDRSLLDTSPRSETDELEADQDTIPEVVMEAPDTRDVTINRFRPAQQ</sequence>
<organism evidence="1 2">
    <name type="scientific">Rhizobium rosettiformans W3</name>
    <dbReference type="NCBI Taxonomy" id="538378"/>
    <lineage>
        <taxon>Bacteria</taxon>
        <taxon>Pseudomonadati</taxon>
        <taxon>Pseudomonadota</taxon>
        <taxon>Alphaproteobacteria</taxon>
        <taxon>Hyphomicrobiales</taxon>
        <taxon>Rhizobiaceae</taxon>
        <taxon>Rhizobium/Agrobacterium group</taxon>
        <taxon>Rhizobium</taxon>
    </lineage>
</organism>
<dbReference type="RefSeq" id="WP_136543507.1">
    <property type="nucleotide sequence ID" value="NZ_STGU01000027.1"/>
</dbReference>
<reference evidence="1 2" key="1">
    <citation type="submission" date="2019-04" db="EMBL/GenBank/DDBJ databases">
        <title>genome sequence of strain W3.</title>
        <authorList>
            <person name="Gao J."/>
            <person name="Sun J."/>
        </authorList>
    </citation>
    <scope>NUCLEOTIDE SEQUENCE [LARGE SCALE GENOMIC DNA]</scope>
    <source>
        <strain evidence="1 2">W3</strain>
    </source>
</reference>
<dbReference type="EMBL" id="STGU01000027">
    <property type="protein sequence ID" value="THV30324.1"/>
    <property type="molecule type" value="Genomic_DNA"/>
</dbReference>
<evidence type="ECO:0000313" key="1">
    <source>
        <dbReference type="EMBL" id="THV30324.1"/>
    </source>
</evidence>
<comment type="caution">
    <text evidence="1">The sequence shown here is derived from an EMBL/GenBank/DDBJ whole genome shotgun (WGS) entry which is preliminary data.</text>
</comment>